<evidence type="ECO:0000313" key="2">
    <source>
        <dbReference type="EMBL" id="SLN34785.1"/>
    </source>
</evidence>
<dbReference type="InParanoid" id="A0A1Y5S8J5"/>
<keyword evidence="1" id="KW-0732">Signal</keyword>
<accession>A0A1Y5S8J5</accession>
<evidence type="ECO:0000313" key="3">
    <source>
        <dbReference type="Proteomes" id="UP000193200"/>
    </source>
</evidence>
<dbReference type="RefSeq" id="WP_085882584.1">
    <property type="nucleotide sequence ID" value="NZ_FWFR01000001.1"/>
</dbReference>
<organism evidence="2 3">
    <name type="scientific">Oceanibacterium hippocampi</name>
    <dbReference type="NCBI Taxonomy" id="745714"/>
    <lineage>
        <taxon>Bacteria</taxon>
        <taxon>Pseudomonadati</taxon>
        <taxon>Pseudomonadota</taxon>
        <taxon>Alphaproteobacteria</taxon>
        <taxon>Sneathiellales</taxon>
        <taxon>Sneathiellaceae</taxon>
        <taxon>Oceanibacterium</taxon>
    </lineage>
</organism>
<evidence type="ECO:0000256" key="1">
    <source>
        <dbReference type="SAM" id="SignalP"/>
    </source>
</evidence>
<dbReference type="OrthoDB" id="9788260at2"/>
<gene>
    <name evidence="2" type="ORF">OCH7691_01363</name>
</gene>
<dbReference type="EMBL" id="FWFR01000001">
    <property type="protein sequence ID" value="SLN34785.1"/>
    <property type="molecule type" value="Genomic_DNA"/>
</dbReference>
<dbReference type="Proteomes" id="UP000193200">
    <property type="component" value="Unassembled WGS sequence"/>
</dbReference>
<sequence length="282" mass="30117">MHSIGFSRIARGILVAFAVVAAAPGADAQSAPAGDITGLTPGMTYAEIVAALEAREDLGLVETAEQWVRQSNGVPTRQLVRAVDGVDCDTGEKFRKVGWGSECETLKGRLTPRKAIGQEIVVAFLGMPGKEVAGQIWRRVVFAEGENPSISGLEEALVEKYGAPHVRQTESGYYSTKHRFGATLLSWIYGPDGNRITEPDRLKATCVNGPQPWFTGGHSWNGGCGLTIRAEILPVKGNNLLAQELNVTVLDQQALLVALRQFDADLKAAVAAGAGKKKKPTL</sequence>
<feature type="chain" id="PRO_5012057099" evidence="1">
    <location>
        <begin position="29"/>
        <end position="282"/>
    </location>
</feature>
<protein>
    <submittedName>
        <fullName evidence="2">Uncharacterized protein</fullName>
    </submittedName>
</protein>
<dbReference type="AlphaFoldDB" id="A0A1Y5S8J5"/>
<keyword evidence="3" id="KW-1185">Reference proteome</keyword>
<name>A0A1Y5S8J5_9PROT</name>
<proteinExistence type="predicted"/>
<reference evidence="2 3" key="1">
    <citation type="submission" date="2017-03" db="EMBL/GenBank/DDBJ databases">
        <authorList>
            <person name="Afonso C.L."/>
            <person name="Miller P.J."/>
            <person name="Scott M.A."/>
            <person name="Spackman E."/>
            <person name="Goraichik I."/>
            <person name="Dimitrov K.M."/>
            <person name="Suarez D.L."/>
            <person name="Swayne D.E."/>
        </authorList>
    </citation>
    <scope>NUCLEOTIDE SEQUENCE [LARGE SCALE GENOMIC DNA]</scope>
    <source>
        <strain evidence="2 3">CECT 7691</strain>
    </source>
</reference>
<feature type="signal peptide" evidence="1">
    <location>
        <begin position="1"/>
        <end position="28"/>
    </location>
</feature>